<accession>A0A1I7C781</accession>
<feature type="domain" description="Tail specific protease" evidence="2">
    <location>
        <begin position="229"/>
        <end position="396"/>
    </location>
</feature>
<keyword evidence="4" id="KW-1185">Reference proteome</keyword>
<sequence length="419" mass="48109">MKKVFILILLLSSNLKLAAQVNCDCASELNFVYEQVQTTASFKDQIKGENRARFEERYQDLRAQMTNKQSKLDCFWKLNQLMAMVQDKHATLTENPSDLTEESLQDSSFIAGYRESEGFKNFPKTDRSVAELTKSLEGKSLDEVEGIYTIGSKLKMGVYRVSSDSLVGVILISQVETWEPGQIFAYLKHSNIESHYDIIHYGTSQKNLKFSKAQFFDHGMLFPSVLKEDLENNYAWIDKDEEESYQLSNLTDDIQYIWLNSFNRVTKSEQRDELIAQIQTDLTAKNLIVDLRNNGGGADKISLPILKELKKKKANIYVITNFFTGSNAEMTTVRLKDEFDAIQLGQRTYGAISYGSNYGRSYNSPSGLFNFYPTDMRQREFIDYEEVGVQPDVKLNQESDWVEQTIAYINLQGEESKKR</sequence>
<gene>
    <name evidence="3" type="ORF">SAMN04489724_2927</name>
</gene>
<dbReference type="SUPFAM" id="SSF52096">
    <property type="entry name" value="ClpP/crotonase"/>
    <property type="match status" value="1"/>
</dbReference>
<dbReference type="InterPro" id="IPR029045">
    <property type="entry name" value="ClpP/crotonase-like_dom_sf"/>
</dbReference>
<dbReference type="EMBL" id="FPBF01000004">
    <property type="protein sequence ID" value="SFT95281.1"/>
    <property type="molecule type" value="Genomic_DNA"/>
</dbReference>
<protein>
    <submittedName>
        <fullName evidence="3">Peptidase family S41</fullName>
    </submittedName>
</protein>
<dbReference type="Proteomes" id="UP000199673">
    <property type="component" value="Unassembled WGS sequence"/>
</dbReference>
<dbReference type="GO" id="GO:0006508">
    <property type="term" value="P:proteolysis"/>
    <property type="evidence" value="ECO:0007669"/>
    <property type="project" value="InterPro"/>
</dbReference>
<organism evidence="3 4">
    <name type="scientific">Algoriphagus locisalis</name>
    <dbReference type="NCBI Taxonomy" id="305507"/>
    <lineage>
        <taxon>Bacteria</taxon>
        <taxon>Pseudomonadati</taxon>
        <taxon>Bacteroidota</taxon>
        <taxon>Cytophagia</taxon>
        <taxon>Cytophagales</taxon>
        <taxon>Cyclobacteriaceae</taxon>
        <taxon>Algoriphagus</taxon>
    </lineage>
</organism>
<dbReference type="OrthoDB" id="6397760at2"/>
<keyword evidence="1" id="KW-0732">Signal</keyword>
<evidence type="ECO:0000256" key="1">
    <source>
        <dbReference type="SAM" id="SignalP"/>
    </source>
</evidence>
<dbReference type="GO" id="GO:0008236">
    <property type="term" value="F:serine-type peptidase activity"/>
    <property type="evidence" value="ECO:0007669"/>
    <property type="project" value="InterPro"/>
</dbReference>
<evidence type="ECO:0000259" key="2">
    <source>
        <dbReference type="SMART" id="SM00245"/>
    </source>
</evidence>
<dbReference type="RefSeq" id="WP_091694605.1">
    <property type="nucleotide sequence ID" value="NZ_FPBF01000004.1"/>
</dbReference>
<reference evidence="4" key="1">
    <citation type="submission" date="2016-10" db="EMBL/GenBank/DDBJ databases">
        <authorList>
            <person name="Varghese N."/>
            <person name="Submissions S."/>
        </authorList>
    </citation>
    <scope>NUCLEOTIDE SEQUENCE [LARGE SCALE GENOMIC DNA]</scope>
    <source>
        <strain evidence="4">DSM 23445</strain>
    </source>
</reference>
<evidence type="ECO:0000313" key="4">
    <source>
        <dbReference type="Proteomes" id="UP000199673"/>
    </source>
</evidence>
<dbReference type="STRING" id="305507.SAMN04489724_2927"/>
<feature type="signal peptide" evidence="1">
    <location>
        <begin position="1"/>
        <end position="18"/>
    </location>
</feature>
<feature type="chain" id="PRO_5011682550" evidence="1">
    <location>
        <begin position="19"/>
        <end position="419"/>
    </location>
</feature>
<dbReference type="Pfam" id="PF03572">
    <property type="entry name" value="Peptidase_S41"/>
    <property type="match status" value="1"/>
</dbReference>
<dbReference type="Gene3D" id="3.90.226.10">
    <property type="entry name" value="2-enoyl-CoA Hydratase, Chain A, domain 1"/>
    <property type="match status" value="2"/>
</dbReference>
<dbReference type="SMART" id="SM00245">
    <property type="entry name" value="TSPc"/>
    <property type="match status" value="1"/>
</dbReference>
<dbReference type="AlphaFoldDB" id="A0A1I7C781"/>
<evidence type="ECO:0000313" key="3">
    <source>
        <dbReference type="EMBL" id="SFT95281.1"/>
    </source>
</evidence>
<name>A0A1I7C781_9BACT</name>
<dbReference type="InterPro" id="IPR005151">
    <property type="entry name" value="Tail-specific_protease"/>
</dbReference>
<proteinExistence type="predicted"/>